<dbReference type="InterPro" id="IPR027417">
    <property type="entry name" value="P-loop_NTPase"/>
</dbReference>
<evidence type="ECO:0008006" key="3">
    <source>
        <dbReference type="Google" id="ProtNLM"/>
    </source>
</evidence>
<organism evidence="1 2">
    <name type="scientific">Methanoplanus limicola DSM 2279</name>
    <dbReference type="NCBI Taxonomy" id="937775"/>
    <lineage>
        <taxon>Archaea</taxon>
        <taxon>Methanobacteriati</taxon>
        <taxon>Methanobacteriota</taxon>
        <taxon>Stenosarchaea group</taxon>
        <taxon>Methanomicrobia</taxon>
        <taxon>Methanomicrobiales</taxon>
        <taxon>Methanomicrobiaceae</taxon>
        <taxon>Methanoplanus</taxon>
    </lineage>
</organism>
<reference evidence="1 2" key="1">
    <citation type="submission" date="2011-10" db="EMBL/GenBank/DDBJ databases">
        <title>The Improved High-Quality Draft genome of Methanoplanus limicola DSM 2279.</title>
        <authorList>
            <consortium name="US DOE Joint Genome Institute (JGI-PGF)"/>
            <person name="Lucas S."/>
            <person name="Copeland A."/>
            <person name="Lapidus A."/>
            <person name="Glavina del Rio T."/>
            <person name="Dalin E."/>
            <person name="Tice H."/>
            <person name="Bruce D."/>
            <person name="Goodwin L."/>
            <person name="Pitluck S."/>
            <person name="Peters L."/>
            <person name="Mikhailova N."/>
            <person name="Lu M."/>
            <person name="Kyrpides N."/>
            <person name="Mavromatis K."/>
            <person name="Ivanova N."/>
            <person name="Markowitz V."/>
            <person name="Cheng J.-F."/>
            <person name="Hugenholtz P."/>
            <person name="Woyke T."/>
            <person name="Wu D."/>
            <person name="Wirth R."/>
            <person name="Brambilla E.-M."/>
            <person name="Klenk H.-P."/>
            <person name="Eisen J.A."/>
        </authorList>
    </citation>
    <scope>NUCLEOTIDE SEQUENCE [LARGE SCALE GENOMIC DNA]</scope>
    <source>
        <strain evidence="1 2">DSM 2279</strain>
    </source>
</reference>
<dbReference type="EMBL" id="CM001436">
    <property type="protein sequence ID" value="EHQ35582.1"/>
    <property type="molecule type" value="Genomic_DNA"/>
</dbReference>
<dbReference type="RefSeq" id="WP_004077337.1">
    <property type="nucleotide sequence ID" value="NZ_CM001436.1"/>
</dbReference>
<dbReference type="AlphaFoldDB" id="H1Z342"/>
<dbReference type="STRING" id="937775.Metlim_1479"/>
<protein>
    <recommendedName>
        <fullName evidence="3">KaiC-like domain-containing protein</fullName>
    </recommendedName>
</protein>
<evidence type="ECO:0000313" key="2">
    <source>
        <dbReference type="Proteomes" id="UP000005741"/>
    </source>
</evidence>
<proteinExistence type="predicted"/>
<dbReference type="InParanoid" id="H1Z342"/>
<evidence type="ECO:0000313" key="1">
    <source>
        <dbReference type="EMBL" id="EHQ35582.1"/>
    </source>
</evidence>
<dbReference type="Gene3D" id="3.40.50.300">
    <property type="entry name" value="P-loop containing nucleotide triphosphate hydrolases"/>
    <property type="match status" value="1"/>
</dbReference>
<dbReference type="Proteomes" id="UP000005741">
    <property type="component" value="Chromosome"/>
</dbReference>
<accession>H1Z342</accession>
<dbReference type="OrthoDB" id="109251at2157"/>
<dbReference type="HOGENOM" id="CLU_121268_1_0_2"/>
<sequence>MEKINIFPDENPAILLAFIAPDNLRETTINLVKIASERAEQIIYISVNQPAPYLNKQFQKSGIDISKIYYIDAITKYAVGKPPDDFNQCIFLNTPSDLTGMSVAISESIKNRSEGRVIICLDSVNAMLIHMPSKSVSKFIHFMTSKMKVLNISGIYLAIEEGLDPVIISQLTLFSDSIFKSGSIPTSPELPD</sequence>
<keyword evidence="2" id="KW-1185">Reference proteome</keyword>
<gene>
    <name evidence="1" type="ORF">Metlim_1479</name>
</gene>
<name>H1Z342_9EURY</name>